<gene>
    <name evidence="1" type="ORF">J2T15_001769</name>
</gene>
<dbReference type="InterPro" id="IPR025454">
    <property type="entry name" value="DUF4275"/>
</dbReference>
<evidence type="ECO:0000313" key="1">
    <source>
        <dbReference type="EMBL" id="MDQ0112334.1"/>
    </source>
</evidence>
<dbReference type="Proteomes" id="UP001229346">
    <property type="component" value="Unassembled WGS sequence"/>
</dbReference>
<comment type="caution">
    <text evidence="1">The sequence shown here is derived from an EMBL/GenBank/DDBJ whole genome shotgun (WGS) entry which is preliminary data.</text>
</comment>
<protein>
    <recommendedName>
        <fullName evidence="3">DUF4275 family protein</fullName>
    </recommendedName>
</protein>
<proteinExistence type="predicted"/>
<reference evidence="1 2" key="1">
    <citation type="submission" date="2023-07" db="EMBL/GenBank/DDBJ databases">
        <title>Sorghum-associated microbial communities from plants grown in Nebraska, USA.</title>
        <authorList>
            <person name="Schachtman D."/>
        </authorList>
    </citation>
    <scope>NUCLEOTIDE SEQUENCE [LARGE SCALE GENOMIC DNA]</scope>
    <source>
        <strain evidence="1 2">CC482</strain>
    </source>
</reference>
<evidence type="ECO:0000313" key="2">
    <source>
        <dbReference type="Proteomes" id="UP001229346"/>
    </source>
</evidence>
<name>A0ABT9U1N1_PAEHA</name>
<evidence type="ECO:0008006" key="3">
    <source>
        <dbReference type="Google" id="ProtNLM"/>
    </source>
</evidence>
<accession>A0ABT9U1N1</accession>
<dbReference type="RefSeq" id="WP_307203095.1">
    <property type="nucleotide sequence ID" value="NZ_JAUSSU010000003.1"/>
</dbReference>
<dbReference type="Pfam" id="PF14101">
    <property type="entry name" value="DUF4275"/>
    <property type="match status" value="1"/>
</dbReference>
<sequence>MFPKKRHIHIDGWGWEEGEDDANVSVTVTFPDASRWACNFYTLKNIQTIREHIVNSGNRKYMWGANPLVIVDTISRQHIEDVVDESIQNGTFHIQFEYFGEASEYDRKELPEGFLNSDERINPKIVYRHVGKVRQLLEQSSDAVRETVKHWLFADHDSFMESHTLQFIVTLEDNGIIATMEKGKGQELRDRWGRLFARGMDISARMEIHMEQYLWHLFSYEKLPCLMNEQAEDAFHAQEKQDCYIFYQGREQVLFVANAAKLTADILRHEQDVYVVDRDFTWTYVNTHESDLGPYFYQR</sequence>
<keyword evidence="2" id="KW-1185">Reference proteome</keyword>
<dbReference type="EMBL" id="JAUSSU010000003">
    <property type="protein sequence ID" value="MDQ0112334.1"/>
    <property type="molecule type" value="Genomic_DNA"/>
</dbReference>
<organism evidence="1 2">
    <name type="scientific">Paenibacillus harenae</name>
    <dbReference type="NCBI Taxonomy" id="306543"/>
    <lineage>
        <taxon>Bacteria</taxon>
        <taxon>Bacillati</taxon>
        <taxon>Bacillota</taxon>
        <taxon>Bacilli</taxon>
        <taxon>Bacillales</taxon>
        <taxon>Paenibacillaceae</taxon>
        <taxon>Paenibacillus</taxon>
    </lineage>
</organism>